<evidence type="ECO:0000313" key="3">
    <source>
        <dbReference type="Proteomes" id="UP000321820"/>
    </source>
</evidence>
<dbReference type="KEGG" id="talb:FTW19_17190"/>
<protein>
    <recommendedName>
        <fullName evidence="4">DUF3828 domain-containing protein</fullName>
    </recommendedName>
</protein>
<organism evidence="2 3">
    <name type="scientific">Terriglobus albidus</name>
    <dbReference type="NCBI Taxonomy" id="1592106"/>
    <lineage>
        <taxon>Bacteria</taxon>
        <taxon>Pseudomonadati</taxon>
        <taxon>Acidobacteriota</taxon>
        <taxon>Terriglobia</taxon>
        <taxon>Terriglobales</taxon>
        <taxon>Acidobacteriaceae</taxon>
        <taxon>Terriglobus</taxon>
    </lineage>
</organism>
<dbReference type="EMBL" id="CP042806">
    <property type="protein sequence ID" value="QEE29574.1"/>
    <property type="molecule type" value="Genomic_DNA"/>
</dbReference>
<name>A0A5B9ED57_9BACT</name>
<proteinExistence type="predicted"/>
<evidence type="ECO:0000313" key="2">
    <source>
        <dbReference type="EMBL" id="QEE29574.1"/>
    </source>
</evidence>
<gene>
    <name evidence="2" type="ORF">FTW19_17190</name>
</gene>
<dbReference type="Proteomes" id="UP000321820">
    <property type="component" value="Chromosome"/>
</dbReference>
<dbReference type="AlphaFoldDB" id="A0A5B9ED57"/>
<evidence type="ECO:0008006" key="4">
    <source>
        <dbReference type="Google" id="ProtNLM"/>
    </source>
</evidence>
<feature type="chain" id="PRO_5022751692" description="DUF3828 domain-containing protein" evidence="1">
    <location>
        <begin position="20"/>
        <end position="164"/>
    </location>
</feature>
<dbReference type="RefSeq" id="WP_147648766.1">
    <property type="nucleotide sequence ID" value="NZ_CP042806.1"/>
</dbReference>
<evidence type="ECO:0000256" key="1">
    <source>
        <dbReference type="SAM" id="SignalP"/>
    </source>
</evidence>
<reference evidence="2 3" key="1">
    <citation type="submission" date="2019-08" db="EMBL/GenBank/DDBJ databases">
        <title>Complete genome sequence of Terriglobus albidus strain ORNL.</title>
        <authorList>
            <person name="Podar M."/>
        </authorList>
    </citation>
    <scope>NUCLEOTIDE SEQUENCE [LARGE SCALE GENOMIC DNA]</scope>
    <source>
        <strain evidence="2 3">ORNL</strain>
    </source>
</reference>
<dbReference type="OrthoDB" id="119449at2"/>
<feature type="signal peptide" evidence="1">
    <location>
        <begin position="1"/>
        <end position="19"/>
    </location>
</feature>
<sequence>MKPIACLTSALLLSATMLADEPAVRVAPPQLQGSRPLEKQTESSVIRNYLESWKSLQEALDQNQAGKLDRDFVGVARDKLGDTVEAQSRMGIHTRYQDLSHDLQIVFYSPEGLSIQMTDNVEYRQQIFEKDKVLATTVVHRRYLVVLTPSEVRWQVRILQAGLD</sequence>
<accession>A0A5B9ED57</accession>
<keyword evidence="3" id="KW-1185">Reference proteome</keyword>
<keyword evidence="1" id="KW-0732">Signal</keyword>